<accession>A0A5C3MLF6</accession>
<dbReference type="AlphaFoldDB" id="A0A5C3MLF6"/>
<gene>
    <name evidence="4" type="ORF">BDQ12DRAFT_594157</name>
</gene>
<evidence type="ECO:0000313" key="5">
    <source>
        <dbReference type="Proteomes" id="UP000308652"/>
    </source>
</evidence>
<dbReference type="Pfam" id="PF00465">
    <property type="entry name" value="Fe-ADH"/>
    <property type="match status" value="1"/>
</dbReference>
<dbReference type="PANTHER" id="PTHR11496:SF97">
    <property type="entry name" value="ALCOHOL DEHYDROGENASE IRON-TYPE_GLYCEROL DEHYDROGENASE GLDA DOMAIN-CONTAINING PROTEIN"/>
    <property type="match status" value="1"/>
</dbReference>
<dbReference type="InterPro" id="IPR056798">
    <property type="entry name" value="ADH_Fe_C"/>
</dbReference>
<name>A0A5C3MLF6_9AGAR</name>
<dbReference type="PROSITE" id="PS00060">
    <property type="entry name" value="ADH_IRON_2"/>
    <property type="match status" value="1"/>
</dbReference>
<dbReference type="EMBL" id="ML213590">
    <property type="protein sequence ID" value="TFK44778.1"/>
    <property type="molecule type" value="Genomic_DNA"/>
</dbReference>
<sequence>MSSLESSSSPSTTLQGFYGWTDTLKGVYYGPGSVATALPKLLKTIGGTKALIVTGKSLYQKTDVVKRVEQVLQAYGAYGATFYEIGEHTPIAGIRKGIQIFNDNKCDIIVSVGGGSPVDGSKAILFNIQKETGGPTLRQIAIPTTLSAAEYTIGAGFTNDDGQKVAVTSQELAPAGIILDAELTLDTPERLWLSTGIRSLDHAIENLYRPMVIPPVKILCYAAITDLFKYLPLSKANPKDIVARQKLQLASWMSLWPMKLEKYSALGLSHALGHKLGARYGIPHGITSASIDCTMYICGNCITLAPTVALKADIASQEDKEYLAGALFHLRQPSTESLDGDVRLLAKLIQQLVIDLGVQSDLTEYNIPKEDLEGIASSALGTQDDGSIVVGKVVEMLETLYSIPKL</sequence>
<dbReference type="OrthoDB" id="3360544at2759"/>
<evidence type="ECO:0000313" key="4">
    <source>
        <dbReference type="EMBL" id="TFK44778.1"/>
    </source>
</evidence>
<dbReference type="InterPro" id="IPR018211">
    <property type="entry name" value="ADH_Fe_CS"/>
</dbReference>
<evidence type="ECO:0000256" key="1">
    <source>
        <dbReference type="ARBA" id="ARBA00023002"/>
    </source>
</evidence>
<dbReference type="GO" id="GO:0005739">
    <property type="term" value="C:mitochondrion"/>
    <property type="evidence" value="ECO:0007669"/>
    <property type="project" value="TreeGrafter"/>
</dbReference>
<dbReference type="Proteomes" id="UP000308652">
    <property type="component" value="Unassembled WGS sequence"/>
</dbReference>
<feature type="domain" description="Alcohol dehydrogenase iron-type/glycerol dehydrogenase GldA" evidence="2">
    <location>
        <begin position="27"/>
        <end position="180"/>
    </location>
</feature>
<dbReference type="SUPFAM" id="SSF56796">
    <property type="entry name" value="Dehydroquinate synthase-like"/>
    <property type="match status" value="1"/>
</dbReference>
<feature type="domain" description="Fe-containing alcohol dehydrogenase-like C-terminal" evidence="3">
    <location>
        <begin position="194"/>
        <end position="383"/>
    </location>
</feature>
<evidence type="ECO:0000259" key="2">
    <source>
        <dbReference type="Pfam" id="PF00465"/>
    </source>
</evidence>
<organism evidence="4 5">
    <name type="scientific">Crucibulum laeve</name>
    <dbReference type="NCBI Taxonomy" id="68775"/>
    <lineage>
        <taxon>Eukaryota</taxon>
        <taxon>Fungi</taxon>
        <taxon>Dikarya</taxon>
        <taxon>Basidiomycota</taxon>
        <taxon>Agaricomycotina</taxon>
        <taxon>Agaricomycetes</taxon>
        <taxon>Agaricomycetidae</taxon>
        <taxon>Agaricales</taxon>
        <taxon>Agaricineae</taxon>
        <taxon>Nidulariaceae</taxon>
        <taxon>Crucibulum</taxon>
    </lineage>
</organism>
<dbReference type="GO" id="GO:0046872">
    <property type="term" value="F:metal ion binding"/>
    <property type="evidence" value="ECO:0007669"/>
    <property type="project" value="InterPro"/>
</dbReference>
<dbReference type="Pfam" id="PF25137">
    <property type="entry name" value="ADH_Fe_C"/>
    <property type="match status" value="1"/>
</dbReference>
<keyword evidence="1" id="KW-0560">Oxidoreductase</keyword>
<dbReference type="InterPro" id="IPR039697">
    <property type="entry name" value="Alcohol_dehydrogenase_Fe"/>
</dbReference>
<reference evidence="4 5" key="1">
    <citation type="journal article" date="2019" name="Nat. Ecol. Evol.">
        <title>Megaphylogeny resolves global patterns of mushroom evolution.</title>
        <authorList>
            <person name="Varga T."/>
            <person name="Krizsan K."/>
            <person name="Foldi C."/>
            <person name="Dima B."/>
            <person name="Sanchez-Garcia M."/>
            <person name="Sanchez-Ramirez S."/>
            <person name="Szollosi G.J."/>
            <person name="Szarkandi J.G."/>
            <person name="Papp V."/>
            <person name="Albert L."/>
            <person name="Andreopoulos W."/>
            <person name="Angelini C."/>
            <person name="Antonin V."/>
            <person name="Barry K.W."/>
            <person name="Bougher N.L."/>
            <person name="Buchanan P."/>
            <person name="Buyck B."/>
            <person name="Bense V."/>
            <person name="Catcheside P."/>
            <person name="Chovatia M."/>
            <person name="Cooper J."/>
            <person name="Damon W."/>
            <person name="Desjardin D."/>
            <person name="Finy P."/>
            <person name="Geml J."/>
            <person name="Haridas S."/>
            <person name="Hughes K."/>
            <person name="Justo A."/>
            <person name="Karasinski D."/>
            <person name="Kautmanova I."/>
            <person name="Kiss B."/>
            <person name="Kocsube S."/>
            <person name="Kotiranta H."/>
            <person name="LaButti K.M."/>
            <person name="Lechner B.E."/>
            <person name="Liimatainen K."/>
            <person name="Lipzen A."/>
            <person name="Lukacs Z."/>
            <person name="Mihaltcheva S."/>
            <person name="Morgado L.N."/>
            <person name="Niskanen T."/>
            <person name="Noordeloos M.E."/>
            <person name="Ohm R.A."/>
            <person name="Ortiz-Santana B."/>
            <person name="Ovrebo C."/>
            <person name="Racz N."/>
            <person name="Riley R."/>
            <person name="Savchenko A."/>
            <person name="Shiryaev A."/>
            <person name="Soop K."/>
            <person name="Spirin V."/>
            <person name="Szebenyi C."/>
            <person name="Tomsovsky M."/>
            <person name="Tulloss R.E."/>
            <person name="Uehling J."/>
            <person name="Grigoriev I.V."/>
            <person name="Vagvolgyi C."/>
            <person name="Papp T."/>
            <person name="Martin F.M."/>
            <person name="Miettinen O."/>
            <person name="Hibbett D.S."/>
            <person name="Nagy L.G."/>
        </authorList>
    </citation>
    <scope>NUCLEOTIDE SEQUENCE [LARGE SCALE GENOMIC DNA]</scope>
    <source>
        <strain evidence="4 5">CBS 166.37</strain>
    </source>
</reference>
<dbReference type="PANTHER" id="PTHR11496">
    <property type="entry name" value="ALCOHOL DEHYDROGENASE"/>
    <property type="match status" value="1"/>
</dbReference>
<protein>
    <submittedName>
        <fullName evidence="4">Alcohol dehydrogenase IV</fullName>
    </submittedName>
</protein>
<keyword evidence="5" id="KW-1185">Reference proteome</keyword>
<dbReference type="InterPro" id="IPR001670">
    <property type="entry name" value="ADH_Fe/GldA"/>
</dbReference>
<dbReference type="Gene3D" id="1.20.1090.10">
    <property type="entry name" value="Dehydroquinate synthase-like - alpha domain"/>
    <property type="match status" value="1"/>
</dbReference>
<evidence type="ECO:0000259" key="3">
    <source>
        <dbReference type="Pfam" id="PF25137"/>
    </source>
</evidence>
<dbReference type="STRING" id="68775.A0A5C3MLF6"/>
<dbReference type="CDD" id="cd08192">
    <property type="entry name" value="MAR-like"/>
    <property type="match status" value="1"/>
</dbReference>
<dbReference type="Gene3D" id="3.40.50.1970">
    <property type="match status" value="1"/>
</dbReference>
<dbReference type="GO" id="GO:0004022">
    <property type="term" value="F:alcohol dehydrogenase (NAD+) activity"/>
    <property type="evidence" value="ECO:0007669"/>
    <property type="project" value="TreeGrafter"/>
</dbReference>
<proteinExistence type="predicted"/>